<organism evidence="1 2">
    <name type="scientific">Caballeronia udeis</name>
    <dbReference type="NCBI Taxonomy" id="1232866"/>
    <lineage>
        <taxon>Bacteria</taxon>
        <taxon>Pseudomonadati</taxon>
        <taxon>Pseudomonadota</taxon>
        <taxon>Betaproteobacteria</taxon>
        <taxon>Burkholderiales</taxon>
        <taxon>Burkholderiaceae</taxon>
        <taxon>Caballeronia</taxon>
    </lineage>
</organism>
<dbReference type="InterPro" id="IPR002514">
    <property type="entry name" value="Transposase_8"/>
</dbReference>
<dbReference type="Proteomes" id="UP000054683">
    <property type="component" value="Unassembled WGS sequence"/>
</dbReference>
<name>A0A158GIP9_9BURK</name>
<dbReference type="AlphaFoldDB" id="A0A158GIP9"/>
<dbReference type="GO" id="GO:0006313">
    <property type="term" value="P:DNA transposition"/>
    <property type="evidence" value="ECO:0007669"/>
    <property type="project" value="InterPro"/>
</dbReference>
<sequence length="187" mass="20230">MTGKDSELKVVRQSRDGRRRYDEGGKRVLIEAALRPGASVARLAQEHGINANLLRKWIAKYLMEREKGIPFASQETRADERDLPSSAIDAIANEDFRRCVDDGSTDVAGSRKHLLCAPSTSAFVPVVSTSSVPPLPLVLTATAPITLSLHVRLSNGVELDLSAASIDELSTVVQMFGRMPCSGSTKI</sequence>
<evidence type="ECO:0000313" key="2">
    <source>
        <dbReference type="Proteomes" id="UP000054683"/>
    </source>
</evidence>
<accession>A0A158GIP9</accession>
<dbReference type="OrthoDB" id="9800877at2"/>
<dbReference type="EMBL" id="FCOK02000015">
    <property type="protein sequence ID" value="SAL32008.1"/>
    <property type="molecule type" value="Genomic_DNA"/>
</dbReference>
<dbReference type="SUPFAM" id="SSF46689">
    <property type="entry name" value="Homeodomain-like"/>
    <property type="match status" value="1"/>
</dbReference>
<dbReference type="GO" id="GO:0003677">
    <property type="term" value="F:DNA binding"/>
    <property type="evidence" value="ECO:0007669"/>
    <property type="project" value="InterPro"/>
</dbReference>
<reference evidence="1 2" key="1">
    <citation type="submission" date="2016-01" db="EMBL/GenBank/DDBJ databases">
        <authorList>
            <person name="Oliw E.H."/>
        </authorList>
    </citation>
    <scope>NUCLEOTIDE SEQUENCE [LARGE SCALE GENOMIC DNA]</scope>
    <source>
        <strain evidence="1">LMG 27134</strain>
    </source>
</reference>
<evidence type="ECO:0000313" key="1">
    <source>
        <dbReference type="EMBL" id="SAL32008.1"/>
    </source>
</evidence>
<dbReference type="Pfam" id="PF01527">
    <property type="entry name" value="HTH_Tnp_1"/>
    <property type="match status" value="1"/>
</dbReference>
<gene>
    <name evidence="1" type="ORF">AWB69_02740</name>
</gene>
<dbReference type="RefSeq" id="WP_007178953.1">
    <property type="nucleotide sequence ID" value="NZ_FCOK02000015.1"/>
</dbReference>
<dbReference type="GO" id="GO:0004803">
    <property type="term" value="F:transposase activity"/>
    <property type="evidence" value="ECO:0007669"/>
    <property type="project" value="InterPro"/>
</dbReference>
<proteinExistence type="predicted"/>
<dbReference type="InterPro" id="IPR009057">
    <property type="entry name" value="Homeodomain-like_sf"/>
</dbReference>
<protein>
    <submittedName>
        <fullName evidence="1">Transposase IS3/IS911 family protein</fullName>
    </submittedName>
</protein>